<accession>A0AA38LFR2</accession>
<keyword evidence="2" id="KW-1185">Reference proteome</keyword>
<protein>
    <submittedName>
        <fullName evidence="1">Uncharacterized protein</fullName>
    </submittedName>
</protein>
<evidence type="ECO:0000313" key="2">
    <source>
        <dbReference type="Proteomes" id="UP000824469"/>
    </source>
</evidence>
<comment type="caution">
    <text evidence="1">The sequence shown here is derived from an EMBL/GenBank/DDBJ whole genome shotgun (WGS) entry which is preliminary data.</text>
</comment>
<dbReference type="Proteomes" id="UP000824469">
    <property type="component" value="Unassembled WGS sequence"/>
</dbReference>
<reference evidence="1 2" key="1">
    <citation type="journal article" date="2021" name="Nat. Plants">
        <title>The Taxus genome provides insights into paclitaxel biosynthesis.</title>
        <authorList>
            <person name="Xiong X."/>
            <person name="Gou J."/>
            <person name="Liao Q."/>
            <person name="Li Y."/>
            <person name="Zhou Q."/>
            <person name="Bi G."/>
            <person name="Li C."/>
            <person name="Du R."/>
            <person name="Wang X."/>
            <person name="Sun T."/>
            <person name="Guo L."/>
            <person name="Liang H."/>
            <person name="Lu P."/>
            <person name="Wu Y."/>
            <person name="Zhang Z."/>
            <person name="Ro D.K."/>
            <person name="Shang Y."/>
            <person name="Huang S."/>
            <person name="Yan J."/>
        </authorList>
    </citation>
    <scope>NUCLEOTIDE SEQUENCE [LARGE SCALE GENOMIC DNA]</scope>
    <source>
        <strain evidence="1">Ta-2019</strain>
    </source>
</reference>
<name>A0AA38LFR2_TAXCH</name>
<evidence type="ECO:0000313" key="1">
    <source>
        <dbReference type="EMBL" id="KAH9322221.1"/>
    </source>
</evidence>
<organism evidence="1 2">
    <name type="scientific">Taxus chinensis</name>
    <name type="common">Chinese yew</name>
    <name type="synonym">Taxus wallichiana var. chinensis</name>
    <dbReference type="NCBI Taxonomy" id="29808"/>
    <lineage>
        <taxon>Eukaryota</taxon>
        <taxon>Viridiplantae</taxon>
        <taxon>Streptophyta</taxon>
        <taxon>Embryophyta</taxon>
        <taxon>Tracheophyta</taxon>
        <taxon>Spermatophyta</taxon>
        <taxon>Pinopsida</taxon>
        <taxon>Pinidae</taxon>
        <taxon>Conifers II</taxon>
        <taxon>Cupressales</taxon>
        <taxon>Taxaceae</taxon>
        <taxon>Taxus</taxon>
    </lineage>
</organism>
<proteinExistence type="predicted"/>
<feature type="non-terminal residue" evidence="1">
    <location>
        <position position="56"/>
    </location>
</feature>
<sequence>MERSSDGEIFEDTVSAVSAALAAECLRTTVKNAEERLSYSPCRAFEDTGKKVEKAG</sequence>
<gene>
    <name evidence="1" type="ORF">KI387_016860</name>
</gene>
<dbReference type="EMBL" id="JAHRHJ020000003">
    <property type="protein sequence ID" value="KAH9322221.1"/>
    <property type="molecule type" value="Genomic_DNA"/>
</dbReference>
<dbReference type="AlphaFoldDB" id="A0AA38LFR2"/>